<keyword evidence="1" id="KW-0472">Membrane</keyword>
<reference evidence="4" key="1">
    <citation type="submission" date="2016-06" db="UniProtKB">
        <authorList>
            <consortium name="WormBaseParasite"/>
        </authorList>
    </citation>
    <scope>IDENTIFICATION</scope>
</reference>
<name>A0A183SIB0_SCHSO</name>
<keyword evidence="3" id="KW-1185">Reference proteome</keyword>
<dbReference type="OrthoDB" id="6321248at2759"/>
<feature type="transmembrane region" description="Helical" evidence="1">
    <location>
        <begin position="29"/>
        <end position="50"/>
    </location>
</feature>
<evidence type="ECO:0000313" key="4">
    <source>
        <dbReference type="WBParaSite" id="SSLN_0000409701-mRNA-1"/>
    </source>
</evidence>
<keyword evidence="1" id="KW-1133">Transmembrane helix</keyword>
<dbReference type="EMBL" id="UYSU01032703">
    <property type="protein sequence ID" value="VDL90343.1"/>
    <property type="molecule type" value="Genomic_DNA"/>
</dbReference>
<evidence type="ECO:0000313" key="3">
    <source>
        <dbReference type="Proteomes" id="UP000275846"/>
    </source>
</evidence>
<evidence type="ECO:0000256" key="1">
    <source>
        <dbReference type="SAM" id="Phobius"/>
    </source>
</evidence>
<gene>
    <name evidence="2" type="ORF">SSLN_LOCUS3958</name>
</gene>
<dbReference type="Proteomes" id="UP000275846">
    <property type="component" value="Unassembled WGS sequence"/>
</dbReference>
<proteinExistence type="predicted"/>
<keyword evidence="1" id="KW-0812">Transmembrane</keyword>
<evidence type="ECO:0000313" key="2">
    <source>
        <dbReference type="EMBL" id="VDL90343.1"/>
    </source>
</evidence>
<dbReference type="WBParaSite" id="SSLN_0000409701-mRNA-1">
    <property type="protein sequence ID" value="SSLN_0000409701-mRNA-1"/>
    <property type="gene ID" value="SSLN_0000409701"/>
</dbReference>
<dbReference type="AlphaFoldDB" id="A0A183SIB0"/>
<sequence>MSDLADSRAEGVLTAREFWKGFCIGGDSGAGLLAFLAAIWLASQIAALVFTGRSVPGEVLSGHRVDLQLLQRGLQSVLVASYLTRLSARTRGDISVENSFW</sequence>
<organism evidence="4">
    <name type="scientific">Schistocephalus solidus</name>
    <name type="common">Tapeworm</name>
    <dbReference type="NCBI Taxonomy" id="70667"/>
    <lineage>
        <taxon>Eukaryota</taxon>
        <taxon>Metazoa</taxon>
        <taxon>Spiralia</taxon>
        <taxon>Lophotrochozoa</taxon>
        <taxon>Platyhelminthes</taxon>
        <taxon>Cestoda</taxon>
        <taxon>Eucestoda</taxon>
        <taxon>Diphyllobothriidea</taxon>
        <taxon>Diphyllobothriidae</taxon>
        <taxon>Schistocephalus</taxon>
    </lineage>
</organism>
<accession>A0A183SIB0</accession>
<protein>
    <submittedName>
        <fullName evidence="4">ABC transporter permease</fullName>
    </submittedName>
</protein>
<reference evidence="2 3" key="2">
    <citation type="submission" date="2018-11" db="EMBL/GenBank/DDBJ databases">
        <authorList>
            <consortium name="Pathogen Informatics"/>
        </authorList>
    </citation>
    <scope>NUCLEOTIDE SEQUENCE [LARGE SCALE GENOMIC DNA]</scope>
    <source>
        <strain evidence="2 3">NST_G2</strain>
    </source>
</reference>